<name>A0A6C0C8L7_9ZZZZ</name>
<reference evidence="1" key="1">
    <citation type="journal article" date="2020" name="Nature">
        <title>Giant virus diversity and host interactions through global metagenomics.</title>
        <authorList>
            <person name="Schulz F."/>
            <person name="Roux S."/>
            <person name="Paez-Espino D."/>
            <person name="Jungbluth S."/>
            <person name="Walsh D.A."/>
            <person name="Denef V.J."/>
            <person name="McMahon K.D."/>
            <person name="Konstantinidis K.T."/>
            <person name="Eloe-Fadrosh E.A."/>
            <person name="Kyrpides N.C."/>
            <person name="Woyke T."/>
        </authorList>
    </citation>
    <scope>NUCLEOTIDE SEQUENCE</scope>
    <source>
        <strain evidence="1">GVMAG-M-3300020192-26</strain>
    </source>
</reference>
<sequence>MEIEQFDFAGITKNSIIKIISNIIEDSTKNILQNNICAKMGRRGIKAVNACVSCLNVDDIARGAHWEQAMNHLFIFNYAKTKKSYLELYLYLIKSDRFYCYLISYLAKDQNQVDASIIFFCNIESLEYIIEIYNKYIKKDVYPFGYVLTAFKENNVIVINNGLIASHKLEYVDTYIISYHNNHLNYNHISTLIEQIDKDKSVYHVPNGSLRRYLRSHLDVLKIYHFAIFVLGDYCLDIQRLILTKLLELHNNDENIDKIMRTWEIPPGCCRDYYFLQK</sequence>
<dbReference type="AlphaFoldDB" id="A0A6C0C8L7"/>
<proteinExistence type="predicted"/>
<dbReference type="EMBL" id="MN739355">
    <property type="protein sequence ID" value="QHT00432.1"/>
    <property type="molecule type" value="Genomic_DNA"/>
</dbReference>
<organism evidence="1">
    <name type="scientific">viral metagenome</name>
    <dbReference type="NCBI Taxonomy" id="1070528"/>
    <lineage>
        <taxon>unclassified sequences</taxon>
        <taxon>metagenomes</taxon>
        <taxon>organismal metagenomes</taxon>
    </lineage>
</organism>
<protein>
    <submittedName>
        <fullName evidence="1">Uncharacterized protein</fullName>
    </submittedName>
</protein>
<evidence type="ECO:0000313" key="1">
    <source>
        <dbReference type="EMBL" id="QHT00432.1"/>
    </source>
</evidence>
<accession>A0A6C0C8L7</accession>